<dbReference type="InterPro" id="IPR010752">
    <property type="entry name" value="DUF1329"/>
</dbReference>
<comment type="caution">
    <text evidence="2">The sequence shown here is derived from an EMBL/GenBank/DDBJ whole genome shotgun (WGS) entry which is preliminary data.</text>
</comment>
<dbReference type="Proteomes" id="UP000289650">
    <property type="component" value="Unassembled WGS sequence"/>
</dbReference>
<gene>
    <name evidence="2" type="ORF">D1006_33060</name>
</gene>
<dbReference type="Pfam" id="PF07044">
    <property type="entry name" value="DUF1329"/>
    <property type="match status" value="1"/>
</dbReference>
<keyword evidence="1" id="KW-0732">Signal</keyword>
<dbReference type="AlphaFoldDB" id="A0A4Q2A9Z7"/>
<feature type="chain" id="PRO_5020864185" evidence="1">
    <location>
        <begin position="29"/>
        <end position="447"/>
    </location>
</feature>
<organism evidence="2 3">
    <name type="scientific">Burkholderia stabilis</name>
    <dbReference type="NCBI Taxonomy" id="95485"/>
    <lineage>
        <taxon>Bacteria</taxon>
        <taxon>Pseudomonadati</taxon>
        <taxon>Pseudomonadota</taxon>
        <taxon>Betaproteobacteria</taxon>
        <taxon>Burkholderiales</taxon>
        <taxon>Burkholderiaceae</taxon>
        <taxon>Burkholderia</taxon>
        <taxon>Burkholderia cepacia complex</taxon>
    </lineage>
</organism>
<evidence type="ECO:0000256" key="1">
    <source>
        <dbReference type="SAM" id="SignalP"/>
    </source>
</evidence>
<sequence>MPSRFRAWELCALMLAVGSAFTSNFAGADEKAEGDIPAFVGKDSPVGAWEYGKERGEFWKYRNEKPTATIDASSVGKYADKLTPGQIALFKAKPGYRMEIYPAHRVCGVPDFVAANSEQNKTLAKLDASEEHVVDGVTPGVMFPQPKTGAQAIYNYLLRYRGVGTSVSAQVTAVSPRPGSDEWITAVGPSLNYYPWAVEGHNKVVGGGAILNGISFTYVSPAALAGQGGAGKIYFNQDAEAYYYFTGQRRVRRMPSYLYDAPQLGYENEYLVDETGVFLGPPIDRFNWKLVGKKELYVPYSSFGMYRFNAKFDSVFSKSFVNPEFRRYEPHRVYVVEATLKPDARHVAHKKVFYLDEDTWIPVLAEDYDAQGNLWKVKEAYPIPVWELGGTCDFLAFTQYDMATGRYVSDQTTIGQGKDVRWFAKATEPWMKSDYFTSQALQSRSDR</sequence>
<dbReference type="CDD" id="cd16329">
    <property type="entry name" value="LolA_like"/>
    <property type="match status" value="1"/>
</dbReference>
<reference evidence="2 3" key="1">
    <citation type="submission" date="2018-08" db="EMBL/GenBank/DDBJ databases">
        <title>Mountain-cultivated ginseng endophyte, Burkholderia stabilis and its activity against ginseng root rot disease.</title>
        <authorList>
            <person name="Tapan Kumar M."/>
            <person name="Bae H."/>
            <person name="Shanmugam G."/>
            <person name="Jeon J."/>
        </authorList>
    </citation>
    <scope>NUCLEOTIDE SEQUENCE [LARGE SCALE GENOMIC DNA]</scope>
    <source>
        <strain evidence="2 3">EB159</strain>
    </source>
</reference>
<feature type="signal peptide" evidence="1">
    <location>
        <begin position="1"/>
        <end position="28"/>
    </location>
</feature>
<dbReference type="OrthoDB" id="6751304at2"/>
<dbReference type="Gene3D" id="2.50.20.10">
    <property type="entry name" value="Lipoprotein localisation LolA/LolB/LppX"/>
    <property type="match status" value="1"/>
</dbReference>
<dbReference type="EMBL" id="QWEX01000003">
    <property type="protein sequence ID" value="RXV65935.1"/>
    <property type="molecule type" value="Genomic_DNA"/>
</dbReference>
<proteinExistence type="predicted"/>
<evidence type="ECO:0000313" key="3">
    <source>
        <dbReference type="Proteomes" id="UP000289650"/>
    </source>
</evidence>
<name>A0A4Q2A9Z7_9BURK</name>
<evidence type="ECO:0000313" key="2">
    <source>
        <dbReference type="EMBL" id="RXV65935.1"/>
    </source>
</evidence>
<protein>
    <submittedName>
        <fullName evidence="2">DUF1329 domain-containing protein</fullName>
    </submittedName>
</protein>
<accession>A0A4Q2A9Z7</accession>